<dbReference type="InterPro" id="IPR021729">
    <property type="entry name" value="DUF3298"/>
</dbReference>
<evidence type="ECO:0000259" key="2">
    <source>
        <dbReference type="Pfam" id="PF11738"/>
    </source>
</evidence>
<evidence type="ECO:0000256" key="1">
    <source>
        <dbReference type="SAM" id="SignalP"/>
    </source>
</evidence>
<gene>
    <name evidence="4" type="ORF">JK635_13665</name>
</gene>
<keyword evidence="1" id="KW-0732">Signal</keyword>
<feature type="domain" description="Deacetylase PdaC" evidence="3">
    <location>
        <begin position="51"/>
        <end position="141"/>
    </location>
</feature>
<dbReference type="Gene3D" id="3.30.565.40">
    <property type="entry name" value="Fervidobacterium nodosum Rt17-B1 like"/>
    <property type="match status" value="1"/>
</dbReference>
<dbReference type="InterPro" id="IPR037126">
    <property type="entry name" value="PdaC/RsiV-like_sf"/>
</dbReference>
<comment type="caution">
    <text evidence="4">The sequence shown here is derived from an EMBL/GenBank/DDBJ whole genome shotgun (WGS) entry which is preliminary data.</text>
</comment>
<sequence length="237" mass="26727">MKRILAIGKIVLSLLLLGAAVFSFESSTSQVEAASAKAKVITKIYKGKKFLKYPQVSGGVSKSAQAKINKVLYSHIKRSYKGYTDLKKSMEEFQSDPICKQYPSSCSYEYNVSYKVQYNMSGKLSIRISDYQFSGGAHGNSAVTVYNFNLKSGKQYKLTDVVKTKAKLQKVYNYTYNYMAKRPNLFFVEELKDNLKINSKTQFYFTSGGIILVFQEYEVGPYSSGTPTVKIPSQVYK</sequence>
<feature type="chain" id="PRO_5045834537" evidence="1">
    <location>
        <begin position="24"/>
        <end position="237"/>
    </location>
</feature>
<feature type="domain" description="DUF3298" evidence="2">
    <location>
        <begin position="161"/>
        <end position="232"/>
    </location>
</feature>
<keyword evidence="5" id="KW-1185">Reference proteome</keyword>
<feature type="signal peptide" evidence="1">
    <location>
        <begin position="1"/>
        <end position="23"/>
    </location>
</feature>
<evidence type="ECO:0000313" key="5">
    <source>
        <dbReference type="Proteomes" id="UP000623967"/>
    </source>
</evidence>
<name>A0ABS1TPK8_9BACI</name>
<dbReference type="Pfam" id="PF13739">
    <property type="entry name" value="PdaC"/>
    <property type="match status" value="1"/>
</dbReference>
<dbReference type="RefSeq" id="WP_202654516.1">
    <property type="nucleotide sequence ID" value="NZ_JAESWB010000181.1"/>
</dbReference>
<protein>
    <submittedName>
        <fullName evidence="4">DUF3298 and DUF4163 domain-containing protein</fullName>
    </submittedName>
</protein>
<organism evidence="4 5">
    <name type="scientific">Neobacillus paridis</name>
    <dbReference type="NCBI Taxonomy" id="2803862"/>
    <lineage>
        <taxon>Bacteria</taxon>
        <taxon>Bacillati</taxon>
        <taxon>Bacillota</taxon>
        <taxon>Bacilli</taxon>
        <taxon>Bacillales</taxon>
        <taxon>Bacillaceae</taxon>
        <taxon>Neobacillus</taxon>
    </lineage>
</organism>
<dbReference type="EMBL" id="JAESWB010000181">
    <property type="protein sequence ID" value="MBL4953258.1"/>
    <property type="molecule type" value="Genomic_DNA"/>
</dbReference>
<accession>A0ABS1TPK8</accession>
<dbReference type="InterPro" id="IPR025303">
    <property type="entry name" value="PdaC"/>
</dbReference>
<dbReference type="Gene3D" id="3.90.640.20">
    <property type="entry name" value="Heat-shock cognate protein, ATPase"/>
    <property type="match status" value="1"/>
</dbReference>
<dbReference type="Pfam" id="PF11738">
    <property type="entry name" value="DUF3298"/>
    <property type="match status" value="1"/>
</dbReference>
<evidence type="ECO:0000259" key="3">
    <source>
        <dbReference type="Pfam" id="PF13739"/>
    </source>
</evidence>
<evidence type="ECO:0000313" key="4">
    <source>
        <dbReference type="EMBL" id="MBL4953258.1"/>
    </source>
</evidence>
<dbReference type="Proteomes" id="UP000623967">
    <property type="component" value="Unassembled WGS sequence"/>
</dbReference>
<proteinExistence type="predicted"/>
<reference evidence="4 5" key="1">
    <citation type="submission" date="2021-01" db="EMBL/GenBank/DDBJ databases">
        <title>Genome public.</title>
        <authorList>
            <person name="Liu C."/>
            <person name="Sun Q."/>
        </authorList>
    </citation>
    <scope>NUCLEOTIDE SEQUENCE [LARGE SCALE GENOMIC DNA]</scope>
    <source>
        <strain evidence="4 5">YIM B02564</strain>
    </source>
</reference>